<gene>
    <name evidence="1" type="ORF">MVEN_00097500</name>
</gene>
<reference evidence="1" key="1">
    <citation type="submission" date="2020-05" db="EMBL/GenBank/DDBJ databases">
        <title>Mycena genomes resolve the evolution of fungal bioluminescence.</title>
        <authorList>
            <person name="Tsai I.J."/>
        </authorList>
    </citation>
    <scope>NUCLEOTIDE SEQUENCE</scope>
    <source>
        <strain evidence="1">CCC161011</strain>
    </source>
</reference>
<comment type="caution">
    <text evidence="1">The sequence shown here is derived from an EMBL/GenBank/DDBJ whole genome shotgun (WGS) entry which is preliminary data.</text>
</comment>
<evidence type="ECO:0000313" key="1">
    <source>
        <dbReference type="EMBL" id="KAF7372372.1"/>
    </source>
</evidence>
<dbReference type="EMBL" id="JACAZI010000001">
    <property type="protein sequence ID" value="KAF7372372.1"/>
    <property type="molecule type" value="Genomic_DNA"/>
</dbReference>
<dbReference type="Proteomes" id="UP000620124">
    <property type="component" value="Unassembled WGS sequence"/>
</dbReference>
<keyword evidence="2" id="KW-1185">Reference proteome</keyword>
<dbReference type="AlphaFoldDB" id="A0A8H7DGL2"/>
<accession>A0A8H7DGL2</accession>
<protein>
    <submittedName>
        <fullName evidence="1">Uncharacterized protein</fullName>
    </submittedName>
</protein>
<organism evidence="1 2">
    <name type="scientific">Mycena venus</name>
    <dbReference type="NCBI Taxonomy" id="2733690"/>
    <lineage>
        <taxon>Eukaryota</taxon>
        <taxon>Fungi</taxon>
        <taxon>Dikarya</taxon>
        <taxon>Basidiomycota</taxon>
        <taxon>Agaricomycotina</taxon>
        <taxon>Agaricomycetes</taxon>
        <taxon>Agaricomycetidae</taxon>
        <taxon>Agaricales</taxon>
        <taxon>Marasmiineae</taxon>
        <taxon>Mycenaceae</taxon>
        <taxon>Mycena</taxon>
    </lineage>
</organism>
<evidence type="ECO:0000313" key="2">
    <source>
        <dbReference type="Proteomes" id="UP000620124"/>
    </source>
</evidence>
<name>A0A8H7DGL2_9AGAR</name>
<proteinExistence type="predicted"/>
<sequence length="135" mass="15005">MFFKQCWLFGVDGQALKCRSFPGPRPAILCCRVFHPPSSPLPLRLLPLPIASPTLDLLLGYTLPPTSTSRLSPIYVFAEADSKTKRLPTQSPVLSPSCLIPFPVYSIPFTRFDAVAFATPYTMHALMPPRRKSVE</sequence>